<name>A0A0L0V2C1_9BASI</name>
<sequence>MHNTQALVSDPTQIVELLGAEQNQPQVNPEELVITQANPGEVEEEQEPEAKEIILANRLQAQKEGDLAKAEMFYSIYASMTNYRKRSHSSNGRRATELDITYLGTRNGTVPAPTNDPPVIVEGNLEFVAGGTIFTPTSDSPPSSTKTSVN</sequence>
<keyword evidence="2" id="KW-1185">Reference proteome</keyword>
<proteinExistence type="predicted"/>
<comment type="caution">
    <text evidence="1">The sequence shown here is derived from an EMBL/GenBank/DDBJ whole genome shotgun (WGS) entry which is preliminary data.</text>
</comment>
<accession>A0A0L0V2C1</accession>
<dbReference type="Proteomes" id="UP000054564">
    <property type="component" value="Unassembled WGS sequence"/>
</dbReference>
<protein>
    <submittedName>
        <fullName evidence="1">Uncharacterized protein</fullName>
    </submittedName>
</protein>
<evidence type="ECO:0000313" key="1">
    <source>
        <dbReference type="EMBL" id="KNE93440.1"/>
    </source>
</evidence>
<dbReference type="AlphaFoldDB" id="A0A0L0V2C1"/>
<organism evidence="1 2">
    <name type="scientific">Puccinia striiformis f. sp. tritici PST-78</name>
    <dbReference type="NCBI Taxonomy" id="1165861"/>
    <lineage>
        <taxon>Eukaryota</taxon>
        <taxon>Fungi</taxon>
        <taxon>Dikarya</taxon>
        <taxon>Basidiomycota</taxon>
        <taxon>Pucciniomycotina</taxon>
        <taxon>Pucciniomycetes</taxon>
        <taxon>Pucciniales</taxon>
        <taxon>Pucciniaceae</taxon>
        <taxon>Puccinia</taxon>
    </lineage>
</organism>
<evidence type="ECO:0000313" key="2">
    <source>
        <dbReference type="Proteomes" id="UP000054564"/>
    </source>
</evidence>
<dbReference type="EMBL" id="AJIL01000137">
    <property type="protein sequence ID" value="KNE93440.1"/>
    <property type="molecule type" value="Genomic_DNA"/>
</dbReference>
<reference evidence="2" key="1">
    <citation type="submission" date="2014-03" db="EMBL/GenBank/DDBJ databases">
        <title>The Genome Sequence of Puccinia striiformis f. sp. tritici PST-78.</title>
        <authorList>
            <consortium name="The Broad Institute Genome Sequencing Platform"/>
            <person name="Cuomo C."/>
            <person name="Hulbert S."/>
            <person name="Chen X."/>
            <person name="Walker B."/>
            <person name="Young S.K."/>
            <person name="Zeng Q."/>
            <person name="Gargeya S."/>
            <person name="Fitzgerald M."/>
            <person name="Haas B."/>
            <person name="Abouelleil A."/>
            <person name="Alvarado L."/>
            <person name="Arachchi H.M."/>
            <person name="Berlin A.M."/>
            <person name="Chapman S.B."/>
            <person name="Goldberg J."/>
            <person name="Griggs A."/>
            <person name="Gujja S."/>
            <person name="Hansen M."/>
            <person name="Howarth C."/>
            <person name="Imamovic A."/>
            <person name="Larimer J."/>
            <person name="McCowan C."/>
            <person name="Montmayeur A."/>
            <person name="Murphy C."/>
            <person name="Neiman D."/>
            <person name="Pearson M."/>
            <person name="Priest M."/>
            <person name="Roberts A."/>
            <person name="Saif S."/>
            <person name="Shea T."/>
            <person name="Sisk P."/>
            <person name="Sykes S."/>
            <person name="Wortman J."/>
            <person name="Nusbaum C."/>
            <person name="Birren B."/>
        </authorList>
    </citation>
    <scope>NUCLEOTIDE SEQUENCE [LARGE SCALE GENOMIC DNA]</scope>
    <source>
        <strain evidence="2">race PST-78</strain>
    </source>
</reference>
<gene>
    <name evidence="1" type="ORF">PSTG_13162</name>
</gene>